<dbReference type="Pfam" id="PF19580">
    <property type="entry name" value="Exo_endo_phos_3"/>
    <property type="match status" value="1"/>
</dbReference>
<keyword evidence="3" id="KW-1185">Reference proteome</keyword>
<evidence type="ECO:0000259" key="1">
    <source>
        <dbReference type="Pfam" id="PF19580"/>
    </source>
</evidence>
<gene>
    <name evidence="2" type="ORF">ESV24_02620</name>
</gene>
<accession>A0A5C6YSQ4</accession>
<dbReference type="InterPro" id="IPR005135">
    <property type="entry name" value="Endo/exonuclease/phosphatase"/>
</dbReference>
<dbReference type="GO" id="GO:0003824">
    <property type="term" value="F:catalytic activity"/>
    <property type="evidence" value="ECO:0007669"/>
    <property type="project" value="InterPro"/>
</dbReference>
<feature type="domain" description="Endonuclease/exonuclease/phosphatase" evidence="1">
    <location>
        <begin position="7"/>
        <end position="77"/>
    </location>
</feature>
<name>A0A5C6YSQ4_9FLAO</name>
<dbReference type="RefSeq" id="WP_111815052.1">
    <property type="nucleotide sequence ID" value="NZ_CBCRZQ010000003.1"/>
</dbReference>
<dbReference type="AlphaFoldDB" id="A0A5C6YSQ4"/>
<organism evidence="2 3">
    <name type="scientific">Aequorivita lipolytica</name>
    <dbReference type="NCBI Taxonomy" id="153267"/>
    <lineage>
        <taxon>Bacteria</taxon>
        <taxon>Pseudomonadati</taxon>
        <taxon>Bacteroidota</taxon>
        <taxon>Flavobacteriia</taxon>
        <taxon>Flavobacteriales</taxon>
        <taxon>Flavobacteriaceae</taxon>
        <taxon>Aequorivita</taxon>
    </lineage>
</organism>
<reference evidence="2 3" key="1">
    <citation type="submission" date="2019-08" db="EMBL/GenBank/DDBJ databases">
        <title>Genome of Aequorivita lipolytica Y10-2 (type strain).</title>
        <authorList>
            <person name="Bowman J.P."/>
        </authorList>
    </citation>
    <scope>NUCLEOTIDE SEQUENCE [LARGE SCALE GENOMIC DNA]</scope>
    <source>
        <strain evidence="2 3">Y10-2</strain>
    </source>
</reference>
<evidence type="ECO:0000313" key="2">
    <source>
        <dbReference type="EMBL" id="TXD70082.1"/>
    </source>
</evidence>
<dbReference type="EMBL" id="VORU01000002">
    <property type="protein sequence ID" value="TXD70082.1"/>
    <property type="molecule type" value="Genomic_DNA"/>
</dbReference>
<comment type="caution">
    <text evidence="2">The sequence shown here is derived from an EMBL/GenBank/DDBJ whole genome shotgun (WGS) entry which is preliminary data.</text>
</comment>
<dbReference type="Proteomes" id="UP000321945">
    <property type="component" value="Unassembled WGS sequence"/>
</dbReference>
<proteinExistence type="predicted"/>
<protein>
    <recommendedName>
        <fullName evidence="1">Endonuclease/exonuclease/phosphatase domain-containing protein</fullName>
    </recommendedName>
</protein>
<evidence type="ECO:0000313" key="3">
    <source>
        <dbReference type="Proteomes" id="UP000321945"/>
    </source>
</evidence>
<sequence>MKKLYTAAFYNLETLFDTMTAKILDDDFTPNTEIDWKKHYNKKLKKLGRIISQIGFAETTHPAVLSCVSKVENEPVVLHTSIHYTNEELIPRSFSEEIILKFCKIKQ</sequence>